<organism evidence="2 3">
    <name type="scientific">Sphingomonas taxi</name>
    <dbReference type="NCBI Taxonomy" id="1549858"/>
    <lineage>
        <taxon>Bacteria</taxon>
        <taxon>Pseudomonadati</taxon>
        <taxon>Pseudomonadota</taxon>
        <taxon>Alphaproteobacteria</taxon>
        <taxon>Sphingomonadales</taxon>
        <taxon>Sphingomonadaceae</taxon>
        <taxon>Sphingomonas</taxon>
    </lineage>
</organism>
<evidence type="ECO:0000313" key="3">
    <source>
        <dbReference type="Proteomes" id="UP000249229"/>
    </source>
</evidence>
<dbReference type="Gene3D" id="1.25.40.10">
    <property type="entry name" value="Tetratricopeptide repeat domain"/>
    <property type="match status" value="1"/>
</dbReference>
<feature type="chain" id="PRO_5015886859" description="Tetratricopeptide repeat protein" evidence="1">
    <location>
        <begin position="23"/>
        <end position="116"/>
    </location>
</feature>
<proteinExistence type="predicted"/>
<evidence type="ECO:0000313" key="2">
    <source>
        <dbReference type="EMBL" id="PZQ62760.1"/>
    </source>
</evidence>
<name>A0A2W5RHH3_9SPHN</name>
<gene>
    <name evidence="2" type="ORF">DI544_00685</name>
</gene>
<evidence type="ECO:0000256" key="1">
    <source>
        <dbReference type="SAM" id="SignalP"/>
    </source>
</evidence>
<dbReference type="SUPFAM" id="SSF48452">
    <property type="entry name" value="TPR-like"/>
    <property type="match status" value="1"/>
</dbReference>
<evidence type="ECO:0008006" key="4">
    <source>
        <dbReference type="Google" id="ProtNLM"/>
    </source>
</evidence>
<dbReference type="InterPro" id="IPR011990">
    <property type="entry name" value="TPR-like_helical_dom_sf"/>
</dbReference>
<protein>
    <recommendedName>
        <fullName evidence="4">Tetratricopeptide repeat protein</fullName>
    </recommendedName>
</protein>
<sequence length="116" mass="12477">MHNKLLIPAIALAATLAAPVMAKDRVGYQAIAAGSLTEAEQTLQAERAIFPDRPELMLNLAAVYARTGRDAQARLLYADVLDRDAVAMDMADGSVLSSHVLAQRGLMRLRSTMAAR</sequence>
<dbReference type="EMBL" id="QFQI01000001">
    <property type="protein sequence ID" value="PZQ62760.1"/>
    <property type="molecule type" value="Genomic_DNA"/>
</dbReference>
<feature type="signal peptide" evidence="1">
    <location>
        <begin position="1"/>
        <end position="22"/>
    </location>
</feature>
<comment type="caution">
    <text evidence="2">The sequence shown here is derived from an EMBL/GenBank/DDBJ whole genome shotgun (WGS) entry which is preliminary data.</text>
</comment>
<dbReference type="Proteomes" id="UP000249229">
    <property type="component" value="Unassembled WGS sequence"/>
</dbReference>
<accession>A0A2W5RHH3</accession>
<keyword evidence="1" id="KW-0732">Signal</keyword>
<dbReference type="AlphaFoldDB" id="A0A2W5RHH3"/>
<reference evidence="2 3" key="1">
    <citation type="submission" date="2017-08" db="EMBL/GenBank/DDBJ databases">
        <title>Infants hospitalized years apart are colonized by the same room-sourced microbial strains.</title>
        <authorList>
            <person name="Brooks B."/>
            <person name="Olm M.R."/>
            <person name="Firek B.A."/>
            <person name="Baker R."/>
            <person name="Thomas B.C."/>
            <person name="Morowitz M.J."/>
            <person name="Banfield J.F."/>
        </authorList>
    </citation>
    <scope>NUCLEOTIDE SEQUENCE [LARGE SCALE GENOMIC DNA]</scope>
    <source>
        <strain evidence="2">S2_005_001_R1_22</strain>
    </source>
</reference>
<dbReference type="Pfam" id="PF14559">
    <property type="entry name" value="TPR_19"/>
    <property type="match status" value="1"/>
</dbReference>